<evidence type="ECO:0000313" key="1">
    <source>
        <dbReference type="EnsemblPlants" id="AVESA.00010b.r2.7CG0712370.1.CDS.1"/>
    </source>
</evidence>
<keyword evidence="2" id="KW-1185">Reference proteome</keyword>
<dbReference type="EnsemblPlants" id="AVESA.00010b.r2.7CG0712370.1">
    <property type="protein sequence ID" value="AVESA.00010b.r2.7CG0712370.1.CDS.1"/>
    <property type="gene ID" value="AVESA.00010b.r2.7CG0712370"/>
</dbReference>
<organism evidence="1 2">
    <name type="scientific">Avena sativa</name>
    <name type="common">Oat</name>
    <dbReference type="NCBI Taxonomy" id="4498"/>
    <lineage>
        <taxon>Eukaryota</taxon>
        <taxon>Viridiplantae</taxon>
        <taxon>Streptophyta</taxon>
        <taxon>Embryophyta</taxon>
        <taxon>Tracheophyta</taxon>
        <taxon>Spermatophyta</taxon>
        <taxon>Magnoliopsida</taxon>
        <taxon>Liliopsida</taxon>
        <taxon>Poales</taxon>
        <taxon>Poaceae</taxon>
        <taxon>BOP clade</taxon>
        <taxon>Pooideae</taxon>
        <taxon>Poodae</taxon>
        <taxon>Poeae</taxon>
        <taxon>Poeae Chloroplast Group 1 (Aveneae type)</taxon>
        <taxon>Aveninae</taxon>
        <taxon>Avena</taxon>
    </lineage>
</organism>
<reference evidence="1" key="2">
    <citation type="submission" date="2025-09" db="UniProtKB">
        <authorList>
            <consortium name="EnsemblPlants"/>
        </authorList>
    </citation>
    <scope>IDENTIFICATION</scope>
</reference>
<protein>
    <submittedName>
        <fullName evidence="1">Uncharacterized protein</fullName>
    </submittedName>
</protein>
<name>A0ACD6AA21_AVESA</name>
<reference evidence="1" key="1">
    <citation type="submission" date="2021-05" db="EMBL/GenBank/DDBJ databases">
        <authorList>
            <person name="Scholz U."/>
            <person name="Mascher M."/>
            <person name="Fiebig A."/>
        </authorList>
    </citation>
    <scope>NUCLEOTIDE SEQUENCE [LARGE SCALE GENOMIC DNA]</scope>
</reference>
<dbReference type="Proteomes" id="UP001732700">
    <property type="component" value="Chromosome 7C"/>
</dbReference>
<proteinExistence type="predicted"/>
<accession>A0ACD6AA21</accession>
<evidence type="ECO:0000313" key="2">
    <source>
        <dbReference type="Proteomes" id="UP001732700"/>
    </source>
</evidence>
<sequence>MSPLKELPQTRSTPVDHGTTRTVNFLTSILPLLLSVNLAAAAISSDSVKDACAKSPDQTFCVDFLAGIPESGAADARGLAELAIRAAAKIGAAVGTAARLQLSVVTVKGPQWQCMDSCVADVEEAVSHLDVDRGKTNTTMEDAKFNDARDYIEAAEKDGQAWNCDMCREGLPAPVKTGLLPKGNEFEKVLEVTGALIKRAAGSASPAPVPAPAPATTRREI</sequence>